<gene>
    <name evidence="1" type="ORF">N8T08_005813</name>
</gene>
<evidence type="ECO:0000313" key="1">
    <source>
        <dbReference type="EMBL" id="KAK1144151.1"/>
    </source>
</evidence>
<dbReference type="EMBL" id="JAOPJF010000033">
    <property type="protein sequence ID" value="KAK1144151.1"/>
    <property type="molecule type" value="Genomic_DNA"/>
</dbReference>
<dbReference type="Proteomes" id="UP001177260">
    <property type="component" value="Unassembled WGS sequence"/>
</dbReference>
<proteinExistence type="predicted"/>
<accession>A0ACC3B234</accession>
<evidence type="ECO:0000313" key="2">
    <source>
        <dbReference type="Proteomes" id="UP001177260"/>
    </source>
</evidence>
<comment type="caution">
    <text evidence="1">The sequence shown here is derived from an EMBL/GenBank/DDBJ whole genome shotgun (WGS) entry which is preliminary data.</text>
</comment>
<name>A0ACC3B234_9EURO</name>
<keyword evidence="2" id="KW-1185">Reference proteome</keyword>
<sequence>MVPLTLLALLLLLVAIFDQGVLARRGGGDHDGDSYGDSSGDDGSSSGGSDGSGDSSSPSDCGDQVQSNALSNTYLVPSHATNWTSQGGARAAPSPTIYDGSFFQGEVHLSYNLTSGSKCRVSKELRLLGYAWIGPQPPYPKGAENPFIIGFKSWKSDKAVNEIHSSYSAIRWEGDMCSSEPDLFRIRTSTGSVSGDSAWDIMTLDVSPSSTTSDAVQFNAITVPDIKVSRYDGLFRLRAENCLLHDTDIHWPDTAIMEGSVTNTTMELKFSGLANTNSSSYQLYVGSEKDVKANFTLTFTGQFDGANSTHALEIQKGDQSPTWVPNNAIRIMSSGWSYGSGCIAGIQLIIWGLW</sequence>
<reference evidence="1 2" key="1">
    <citation type="journal article" date="2023" name="ACS Omega">
        <title>Identification of the Neoaspergillic Acid Biosynthesis Gene Cluster by Establishing an In Vitro CRISPR-Ribonucleoprotein Genetic System in Aspergillus melleus.</title>
        <authorList>
            <person name="Yuan B."/>
            <person name="Grau M.F."/>
            <person name="Murata R.M."/>
            <person name="Torok T."/>
            <person name="Venkateswaran K."/>
            <person name="Stajich J.E."/>
            <person name="Wang C.C.C."/>
        </authorList>
    </citation>
    <scope>NUCLEOTIDE SEQUENCE [LARGE SCALE GENOMIC DNA]</scope>
    <source>
        <strain evidence="1 2">IMV 1140</strain>
    </source>
</reference>
<protein>
    <submittedName>
        <fullName evidence="1">Uncharacterized protein</fullName>
    </submittedName>
</protein>
<organism evidence="1 2">
    <name type="scientific">Aspergillus melleus</name>
    <dbReference type="NCBI Taxonomy" id="138277"/>
    <lineage>
        <taxon>Eukaryota</taxon>
        <taxon>Fungi</taxon>
        <taxon>Dikarya</taxon>
        <taxon>Ascomycota</taxon>
        <taxon>Pezizomycotina</taxon>
        <taxon>Eurotiomycetes</taxon>
        <taxon>Eurotiomycetidae</taxon>
        <taxon>Eurotiales</taxon>
        <taxon>Aspergillaceae</taxon>
        <taxon>Aspergillus</taxon>
        <taxon>Aspergillus subgen. Circumdati</taxon>
    </lineage>
</organism>